<evidence type="ECO:0000313" key="1">
    <source>
        <dbReference type="EMBL" id="TDL13596.1"/>
    </source>
</evidence>
<reference evidence="1 2" key="1">
    <citation type="submission" date="2018-06" db="EMBL/GenBank/DDBJ databases">
        <title>A transcriptomic atlas of mushroom development highlights an independent origin of complex multicellularity.</title>
        <authorList>
            <consortium name="DOE Joint Genome Institute"/>
            <person name="Krizsan K."/>
            <person name="Almasi E."/>
            <person name="Merenyi Z."/>
            <person name="Sahu N."/>
            <person name="Viragh M."/>
            <person name="Koszo T."/>
            <person name="Mondo S."/>
            <person name="Kiss B."/>
            <person name="Balint B."/>
            <person name="Kues U."/>
            <person name="Barry K."/>
            <person name="Hegedus J.C."/>
            <person name="Henrissat B."/>
            <person name="Johnson J."/>
            <person name="Lipzen A."/>
            <person name="Ohm R."/>
            <person name="Nagy I."/>
            <person name="Pangilinan J."/>
            <person name="Yan J."/>
            <person name="Xiong Y."/>
            <person name="Grigoriev I.V."/>
            <person name="Hibbett D.S."/>
            <person name="Nagy L.G."/>
        </authorList>
    </citation>
    <scope>NUCLEOTIDE SEQUENCE [LARGE SCALE GENOMIC DNA]</scope>
    <source>
        <strain evidence="1 2">SZMC22713</strain>
    </source>
</reference>
<dbReference type="EMBL" id="ML170536">
    <property type="protein sequence ID" value="TDL13596.1"/>
    <property type="molecule type" value="Genomic_DNA"/>
</dbReference>
<dbReference type="AlphaFoldDB" id="A0A4Y7PEC3"/>
<dbReference type="VEuPathDB" id="FungiDB:BD410DRAFT_810413"/>
<organism evidence="1 2">
    <name type="scientific">Rickenella mellea</name>
    <dbReference type="NCBI Taxonomy" id="50990"/>
    <lineage>
        <taxon>Eukaryota</taxon>
        <taxon>Fungi</taxon>
        <taxon>Dikarya</taxon>
        <taxon>Basidiomycota</taxon>
        <taxon>Agaricomycotina</taxon>
        <taxon>Agaricomycetes</taxon>
        <taxon>Hymenochaetales</taxon>
        <taxon>Rickenellaceae</taxon>
        <taxon>Rickenella</taxon>
    </lineage>
</organism>
<sequence>MSRAVTVQFDPTTMDGVVYPIVSSLAEIINFLESEAVNGPKAGMGDIGIVEWSSSTNIAIDEGLVYVTLLKNLRPNLCGLWMSWTSLGCEHLGKKAEALGAEAKVRLGSSFGQKVIDLKKNFRQWKKLRMDHSWLNSIEEEIFKWSGFNKLLEAQNPNYWWD</sequence>
<keyword evidence="2" id="KW-1185">Reference proteome</keyword>
<accession>A0A4Y7PEC3</accession>
<name>A0A4Y7PEC3_9AGAM</name>
<protein>
    <submittedName>
        <fullName evidence="1">Uncharacterized protein</fullName>
    </submittedName>
</protein>
<dbReference type="Proteomes" id="UP000294933">
    <property type="component" value="Unassembled WGS sequence"/>
</dbReference>
<evidence type="ECO:0000313" key="2">
    <source>
        <dbReference type="Proteomes" id="UP000294933"/>
    </source>
</evidence>
<proteinExistence type="predicted"/>
<gene>
    <name evidence="1" type="ORF">BD410DRAFT_810413</name>
</gene>